<organism evidence="7 8">
    <name type="scientific">Thamnocephalis sphaerospora</name>
    <dbReference type="NCBI Taxonomy" id="78915"/>
    <lineage>
        <taxon>Eukaryota</taxon>
        <taxon>Fungi</taxon>
        <taxon>Fungi incertae sedis</taxon>
        <taxon>Zoopagomycota</taxon>
        <taxon>Zoopagomycotina</taxon>
        <taxon>Zoopagomycetes</taxon>
        <taxon>Zoopagales</taxon>
        <taxon>Sigmoideomycetaceae</taxon>
        <taxon>Thamnocephalis</taxon>
    </lineage>
</organism>
<dbReference type="Proteomes" id="UP000271241">
    <property type="component" value="Unassembled WGS sequence"/>
</dbReference>
<name>A0A4P9XTY0_9FUNG</name>
<dbReference type="PANTHER" id="PTHR13363">
    <property type="entry name" value="RING FINGER AND SRY DOMAIN-CONTAINING"/>
    <property type="match status" value="1"/>
</dbReference>
<keyword evidence="5" id="KW-0812">Transmembrane</keyword>
<evidence type="ECO:0000259" key="6">
    <source>
        <dbReference type="PROSITE" id="PS50188"/>
    </source>
</evidence>
<dbReference type="InterPro" id="IPR045129">
    <property type="entry name" value="RNF123/RKP/RSPRY1"/>
</dbReference>
<feature type="region of interest" description="Disordered" evidence="4">
    <location>
        <begin position="225"/>
        <end position="247"/>
    </location>
</feature>
<evidence type="ECO:0000256" key="4">
    <source>
        <dbReference type="SAM" id="MobiDB-lite"/>
    </source>
</evidence>
<evidence type="ECO:0000313" key="8">
    <source>
        <dbReference type="Proteomes" id="UP000271241"/>
    </source>
</evidence>
<dbReference type="InterPro" id="IPR013320">
    <property type="entry name" value="ConA-like_dom_sf"/>
</dbReference>
<dbReference type="InterPro" id="IPR043136">
    <property type="entry name" value="B30.2/SPRY_sf"/>
</dbReference>
<accession>A0A4P9XTY0</accession>
<keyword evidence="2" id="KW-0863">Zinc-finger</keyword>
<dbReference type="Gene3D" id="2.60.120.920">
    <property type="match status" value="1"/>
</dbReference>
<feature type="transmembrane region" description="Helical" evidence="5">
    <location>
        <begin position="622"/>
        <end position="642"/>
    </location>
</feature>
<proteinExistence type="predicted"/>
<dbReference type="PROSITE" id="PS50188">
    <property type="entry name" value="B302_SPRY"/>
    <property type="match status" value="1"/>
</dbReference>
<evidence type="ECO:0000256" key="1">
    <source>
        <dbReference type="ARBA" id="ARBA00022723"/>
    </source>
</evidence>
<dbReference type="Pfam" id="PF00622">
    <property type="entry name" value="SPRY"/>
    <property type="match status" value="1"/>
</dbReference>
<dbReference type="SUPFAM" id="SSF49899">
    <property type="entry name" value="Concanavalin A-like lectins/glucanases"/>
    <property type="match status" value="1"/>
</dbReference>
<evidence type="ECO:0000256" key="3">
    <source>
        <dbReference type="ARBA" id="ARBA00022833"/>
    </source>
</evidence>
<dbReference type="EMBL" id="KZ992498">
    <property type="protein sequence ID" value="RKP09648.1"/>
    <property type="molecule type" value="Genomic_DNA"/>
</dbReference>
<feature type="domain" description="B30.2/SPRY" evidence="6">
    <location>
        <begin position="354"/>
        <end position="560"/>
    </location>
</feature>
<dbReference type="InterPro" id="IPR001870">
    <property type="entry name" value="B30.2/SPRY"/>
</dbReference>
<keyword evidence="1" id="KW-0479">Metal-binding</keyword>
<dbReference type="GO" id="GO:0008270">
    <property type="term" value="F:zinc ion binding"/>
    <property type="evidence" value="ECO:0007669"/>
    <property type="project" value="UniProtKB-KW"/>
</dbReference>
<dbReference type="GO" id="GO:0005737">
    <property type="term" value="C:cytoplasm"/>
    <property type="evidence" value="ECO:0007669"/>
    <property type="project" value="TreeGrafter"/>
</dbReference>
<feature type="transmembrane region" description="Helical" evidence="5">
    <location>
        <begin position="708"/>
        <end position="731"/>
    </location>
</feature>
<evidence type="ECO:0000256" key="2">
    <source>
        <dbReference type="ARBA" id="ARBA00022771"/>
    </source>
</evidence>
<dbReference type="GO" id="GO:0004842">
    <property type="term" value="F:ubiquitin-protein transferase activity"/>
    <property type="evidence" value="ECO:0007669"/>
    <property type="project" value="InterPro"/>
</dbReference>
<evidence type="ECO:0000256" key="5">
    <source>
        <dbReference type="SAM" id="Phobius"/>
    </source>
</evidence>
<dbReference type="STRING" id="78915.A0A4P9XTY0"/>
<feature type="transmembrane region" description="Helical" evidence="5">
    <location>
        <begin position="751"/>
        <end position="772"/>
    </location>
</feature>
<dbReference type="GO" id="GO:0051603">
    <property type="term" value="P:proteolysis involved in protein catabolic process"/>
    <property type="evidence" value="ECO:0007669"/>
    <property type="project" value="TreeGrafter"/>
</dbReference>
<keyword evidence="8" id="KW-1185">Reference proteome</keyword>
<dbReference type="SMART" id="SM00449">
    <property type="entry name" value="SPRY"/>
    <property type="match status" value="1"/>
</dbReference>
<feature type="transmembrane region" description="Helical" evidence="5">
    <location>
        <begin position="649"/>
        <end position="670"/>
    </location>
</feature>
<protein>
    <recommendedName>
        <fullName evidence="6">B30.2/SPRY domain-containing protein</fullName>
    </recommendedName>
</protein>
<feature type="transmembrane region" description="Helical" evidence="5">
    <location>
        <begin position="808"/>
        <end position="826"/>
    </location>
</feature>
<dbReference type="AlphaFoldDB" id="A0A4P9XTY0"/>
<feature type="compositionally biased region" description="Polar residues" evidence="4">
    <location>
        <begin position="227"/>
        <end position="247"/>
    </location>
</feature>
<reference evidence="8" key="1">
    <citation type="journal article" date="2018" name="Nat. Microbiol.">
        <title>Leveraging single-cell genomics to expand the fungal tree of life.</title>
        <authorList>
            <person name="Ahrendt S.R."/>
            <person name="Quandt C.A."/>
            <person name="Ciobanu D."/>
            <person name="Clum A."/>
            <person name="Salamov A."/>
            <person name="Andreopoulos B."/>
            <person name="Cheng J.F."/>
            <person name="Woyke T."/>
            <person name="Pelin A."/>
            <person name="Henrissat B."/>
            <person name="Reynolds N.K."/>
            <person name="Benny G.L."/>
            <person name="Smith M.E."/>
            <person name="James T.Y."/>
            <person name="Grigoriev I.V."/>
        </authorList>
    </citation>
    <scope>NUCLEOTIDE SEQUENCE [LARGE SCALE GENOMIC DNA]</scope>
    <source>
        <strain evidence="8">RSA 1356</strain>
    </source>
</reference>
<keyword evidence="5" id="KW-0472">Membrane</keyword>
<evidence type="ECO:0000313" key="7">
    <source>
        <dbReference type="EMBL" id="RKP09648.1"/>
    </source>
</evidence>
<sequence>MVSRSLTGRFTTQLQRLRYNHLIRQAWQAVREGTEDGQSGSAGGSDRLNDTADVLISLSQDDGHFVELLIAMVDTLPHDDPLLLTFFCHMLELIALPSTENAVKLSERLLHKVQTSQNGNSLFRSKSGTRVRINSAIIWMILAQRLAGKVAAQLFTDAVHKQLAEQLADTRHPQEQLFALLTLERFSITGQCKQKVTRSSVLDTLRSFILDDYENELTDDQAHNAAQACQTRQADTAGSESANNRSGTRFGSSFWSTGYHHMVRSSPIRRLISLTLGSSGHGERNGRGTASGTAAARSTASLRFSRSSLLSFSTSSPLMSAGASAGNPTSPDEHATAVRKWKTRELQFCANWALSYTLANGMCAPSRPVHQQQTALLDYTSAIGQWKISPDWMEVRNDYTAFATICSTCPVRLGTWYYEVTLVTTGIMQIGWANAVDGEIFECDEGIGVGDTACSLGYDGCRKLTWYHACTQSEQSGQSWKEGDVLGVWLQLEEQNTAFHFYLNGVLVPQSSHEPEFTQCVNDWLHTIASDTAAGRYTLRPAASFTSGQQACFNFGATPFRYPPEKPFSTLYRLATELCPTPVQISDWSRGVYGSGMSPMEQQYALFPPDGSFERLFTTARMVFLAFGIVYTVLAALQLAYLVRFRSTVSFLVMVAFGFYAADCYMVVLYKGVTWLVFYWTFLVYATITILLISWSKSMLELLPRLARGTYIVGVIAYICFIYSFMAMTVARNISNRGQMVVSWLVDSAIGTQYAGLILLLLASGVMLKFAPPGKPFWKNRKQREAASLLVVCALLLLHRVLTHVDVPFVEFAVFPLVGIFTLYPVNTLTGFHTKPGDNVPTAWRKS</sequence>
<keyword evidence="5" id="KW-1133">Transmembrane helix</keyword>
<keyword evidence="3" id="KW-0862">Zinc</keyword>
<dbReference type="PANTHER" id="PTHR13363:SF6">
    <property type="entry name" value="RING FINGER AND SPRY DOMAIN-CONTAINING PROTEIN 1"/>
    <property type="match status" value="1"/>
</dbReference>
<dbReference type="OrthoDB" id="5592107at2759"/>
<feature type="transmembrane region" description="Helical" evidence="5">
    <location>
        <begin position="676"/>
        <end position="696"/>
    </location>
</feature>
<gene>
    <name evidence="7" type="ORF">THASP1DRAFT_28562</name>
</gene>
<dbReference type="InterPro" id="IPR003877">
    <property type="entry name" value="SPRY_dom"/>
</dbReference>
<feature type="transmembrane region" description="Helical" evidence="5">
    <location>
        <begin position="784"/>
        <end position="802"/>
    </location>
</feature>